<dbReference type="Pfam" id="PF14691">
    <property type="entry name" value="Fer4_20"/>
    <property type="match status" value="1"/>
</dbReference>
<reference evidence="3" key="1">
    <citation type="journal article" date="2020" name="mSystems">
        <title>Genome- and Community-Level Interaction Insights into Carbon Utilization and Element Cycling Functions of Hydrothermarchaeota in Hydrothermal Sediment.</title>
        <authorList>
            <person name="Zhou Z."/>
            <person name="Liu Y."/>
            <person name="Xu W."/>
            <person name="Pan J."/>
            <person name="Luo Z.H."/>
            <person name="Li M."/>
        </authorList>
    </citation>
    <scope>NUCLEOTIDE SEQUENCE [LARGE SCALE GENOMIC DNA]</scope>
    <source>
        <strain evidence="3">SpSt-110</strain>
    </source>
</reference>
<evidence type="ECO:0000259" key="2">
    <source>
        <dbReference type="Pfam" id="PF14691"/>
    </source>
</evidence>
<dbReference type="SUPFAM" id="SSF51971">
    <property type="entry name" value="Nucleotide-binding domain"/>
    <property type="match status" value="1"/>
</dbReference>
<dbReference type="PRINTS" id="PR00368">
    <property type="entry name" value="FADPNR"/>
</dbReference>
<dbReference type="GO" id="GO:0004355">
    <property type="term" value="F:glutamate synthase (NADPH) activity"/>
    <property type="evidence" value="ECO:0007669"/>
    <property type="project" value="UniProtKB-EC"/>
</dbReference>
<dbReference type="Gene3D" id="3.50.50.60">
    <property type="entry name" value="FAD/NAD(P)-binding domain"/>
    <property type="match status" value="2"/>
</dbReference>
<dbReference type="PRINTS" id="PR00469">
    <property type="entry name" value="PNDRDTASEII"/>
</dbReference>
<feature type="domain" description="FAD/NAD(P)-binding" evidence="1">
    <location>
        <begin position="149"/>
        <end position="454"/>
    </location>
</feature>
<dbReference type="PANTHER" id="PTHR42783">
    <property type="entry name" value="GLUTAMATE SYNTHASE [NADPH] SMALL CHAIN"/>
    <property type="match status" value="1"/>
</dbReference>
<feature type="domain" description="Dihydroprymidine dehydrogenase" evidence="2">
    <location>
        <begin position="19"/>
        <end position="131"/>
    </location>
</feature>
<dbReference type="InterPro" id="IPR009051">
    <property type="entry name" value="Helical_ferredxn"/>
</dbReference>
<dbReference type="NCBIfam" id="TIGR01316">
    <property type="entry name" value="gltA"/>
    <property type="match status" value="1"/>
</dbReference>
<evidence type="ECO:0000313" key="3">
    <source>
        <dbReference type="EMBL" id="HHP67590.1"/>
    </source>
</evidence>
<dbReference type="SUPFAM" id="SSF46548">
    <property type="entry name" value="alpha-helical ferredoxin"/>
    <property type="match status" value="1"/>
</dbReference>
<sequence>MSRVVKKRFPPKVRPPDARVRDFNEVVEGYDYETTVKEAGRCLKCPLWFAPCSKSCPLHVKIPSFIENIVKGDMEKAVRAVYEDNIFPSITGRVCPQEWFCEGSCVVGRIGEPVSIGLLERFIGDYARETGLEEKILEEMRVKGAPRGRVAVVGSGPAGLTAAGWLRLKGYEVDVYEALHKPGGVLAYGIPEFRLPRRVLENEVKKLEKLGVVFKLNHIVGKTVLLSELARDYDAVFIGSGAGAPKMLEIPGIDLNNVYTANEFLTRVNLMRANLFPEWDTPITVGGTTVIIGGGNTGIDAARVALRMGSRPVIVYRRGREDMLKTARRDEVLHAEEEGVEFKYYLQPVEFIGDENGFVKAVKFEVMEPTGEVDGRGKKRIRGTGRFVEIPADTVVIAIGLEPNKLLMAETGLKFREDGTIVVDDHLMTSIPGVFAGGDAIRGESTVVEAMADGRRAAEEIDKYVSAKRKS</sequence>
<name>A0A7J3XY42_9CREN</name>
<dbReference type="InterPro" id="IPR023753">
    <property type="entry name" value="FAD/NAD-binding_dom"/>
</dbReference>
<dbReference type="InterPro" id="IPR006004">
    <property type="entry name" value="SudA-like"/>
</dbReference>
<keyword evidence="3" id="KW-0560">Oxidoreductase</keyword>
<organism evidence="3">
    <name type="scientific">Thermogladius calderae</name>
    <dbReference type="NCBI Taxonomy" id="1200300"/>
    <lineage>
        <taxon>Archaea</taxon>
        <taxon>Thermoproteota</taxon>
        <taxon>Thermoprotei</taxon>
        <taxon>Desulfurococcales</taxon>
        <taxon>Desulfurococcaceae</taxon>
        <taxon>Thermogladius</taxon>
    </lineage>
</organism>
<proteinExistence type="predicted"/>
<dbReference type="GO" id="GO:0051536">
    <property type="term" value="F:iron-sulfur cluster binding"/>
    <property type="evidence" value="ECO:0007669"/>
    <property type="project" value="InterPro"/>
</dbReference>
<comment type="caution">
    <text evidence="3">The sequence shown here is derived from an EMBL/GenBank/DDBJ whole genome shotgun (WGS) entry which is preliminary data.</text>
</comment>
<gene>
    <name evidence="3" type="primary">gltA</name>
    <name evidence="3" type="ORF">ENM60_02195</name>
</gene>
<dbReference type="Pfam" id="PF07992">
    <property type="entry name" value="Pyr_redox_2"/>
    <property type="match status" value="1"/>
</dbReference>
<accession>A0A7J3XY42</accession>
<dbReference type="AlphaFoldDB" id="A0A7J3XY42"/>
<dbReference type="InterPro" id="IPR036188">
    <property type="entry name" value="FAD/NAD-bd_sf"/>
</dbReference>
<dbReference type="EMBL" id="DRYK01000030">
    <property type="protein sequence ID" value="HHP67590.1"/>
    <property type="molecule type" value="Genomic_DNA"/>
</dbReference>
<dbReference type="Gene3D" id="1.10.1060.10">
    <property type="entry name" value="Alpha-helical ferredoxin"/>
    <property type="match status" value="1"/>
</dbReference>
<dbReference type="PANTHER" id="PTHR42783:SF3">
    <property type="entry name" value="GLUTAMATE SYNTHASE [NADPH] SMALL CHAIN-RELATED"/>
    <property type="match status" value="1"/>
</dbReference>
<evidence type="ECO:0000259" key="1">
    <source>
        <dbReference type="Pfam" id="PF07992"/>
    </source>
</evidence>
<protein>
    <submittedName>
        <fullName evidence="3">NADPH-dependent glutamate synthase</fullName>
        <ecNumber evidence="3">1.4.1.13</ecNumber>
    </submittedName>
</protein>
<dbReference type="EC" id="1.4.1.13" evidence="3"/>
<dbReference type="InterPro" id="IPR028261">
    <property type="entry name" value="DPD_II"/>
</dbReference>